<feature type="domain" description="MID" evidence="9">
    <location>
        <begin position="811"/>
        <end position="969"/>
    </location>
</feature>
<evidence type="ECO:0000256" key="3">
    <source>
        <dbReference type="ARBA" id="ARBA00019618"/>
    </source>
</evidence>
<feature type="region of interest" description="Disordered" evidence="8">
    <location>
        <begin position="384"/>
        <end position="417"/>
    </location>
</feature>
<organism evidence="10 11">
    <name type="scientific">Tuber magnatum</name>
    <name type="common">white Piedmont truffle</name>
    <dbReference type="NCBI Taxonomy" id="42249"/>
    <lineage>
        <taxon>Eukaryota</taxon>
        <taxon>Fungi</taxon>
        <taxon>Dikarya</taxon>
        <taxon>Ascomycota</taxon>
        <taxon>Pezizomycotina</taxon>
        <taxon>Pezizomycetes</taxon>
        <taxon>Pezizales</taxon>
        <taxon>Tuberaceae</taxon>
        <taxon>Tuber</taxon>
    </lineage>
</organism>
<keyword evidence="5" id="KW-0805">Transcription regulation</keyword>
<feature type="compositionally biased region" description="Basic and acidic residues" evidence="8">
    <location>
        <begin position="113"/>
        <end position="125"/>
    </location>
</feature>
<feature type="region of interest" description="Disordered" evidence="8">
    <location>
        <begin position="335"/>
        <end position="369"/>
    </location>
</feature>
<dbReference type="PANTHER" id="PTHR48249">
    <property type="entry name" value="MEDIATOR OF RNA POLYMERASE II TRANSCRIPTION SUBUNIT 13"/>
    <property type="match status" value="1"/>
</dbReference>
<comment type="caution">
    <text evidence="10">The sequence shown here is derived from an EMBL/GenBank/DDBJ whole genome shotgun (WGS) entry which is preliminary data.</text>
</comment>
<gene>
    <name evidence="10" type="ORF">C7212DRAFT_355779</name>
</gene>
<dbReference type="STRING" id="42249.A0A317T1U7"/>
<feature type="region of interest" description="Disordered" evidence="8">
    <location>
        <begin position="501"/>
        <end position="557"/>
    </location>
</feature>
<keyword evidence="4" id="KW-0678">Repressor</keyword>
<feature type="compositionally biased region" description="Basic and acidic residues" evidence="8">
    <location>
        <begin position="346"/>
        <end position="361"/>
    </location>
</feature>
<comment type="similarity">
    <text evidence="2">Belongs to the Mediator complex subunit 13 family.</text>
</comment>
<feature type="compositionally biased region" description="Polar residues" evidence="8">
    <location>
        <begin position="396"/>
        <end position="406"/>
    </location>
</feature>
<feature type="compositionally biased region" description="Low complexity" evidence="8">
    <location>
        <begin position="173"/>
        <end position="213"/>
    </location>
</feature>
<feature type="compositionally biased region" description="Acidic residues" evidence="8">
    <location>
        <begin position="531"/>
        <end position="548"/>
    </location>
</feature>
<reference evidence="10 11" key="1">
    <citation type="submission" date="2018-03" db="EMBL/GenBank/DDBJ databases">
        <title>Genomes of Pezizomycetes fungi and the evolution of truffles.</title>
        <authorList>
            <person name="Murat C."/>
            <person name="Payen T."/>
            <person name="Noel B."/>
            <person name="Kuo A."/>
            <person name="Martin F.M."/>
        </authorList>
    </citation>
    <scope>NUCLEOTIDE SEQUENCE [LARGE SCALE GENOMIC DNA]</scope>
    <source>
        <strain evidence="10">091103-1</strain>
    </source>
</reference>
<keyword evidence="11" id="KW-1185">Reference proteome</keyword>
<proteinExistence type="inferred from homology"/>
<evidence type="ECO:0000256" key="6">
    <source>
        <dbReference type="ARBA" id="ARBA00023163"/>
    </source>
</evidence>
<keyword evidence="7" id="KW-0539">Nucleus</keyword>
<dbReference type="GO" id="GO:0003713">
    <property type="term" value="F:transcription coactivator activity"/>
    <property type="evidence" value="ECO:0007669"/>
    <property type="project" value="TreeGrafter"/>
</dbReference>
<dbReference type="PANTHER" id="PTHR48249:SF3">
    <property type="entry name" value="MEDIATOR OF RNA POLYMERASE II TRANSCRIPTION SUBUNIT 13"/>
    <property type="match status" value="1"/>
</dbReference>
<dbReference type="InterPro" id="IPR041285">
    <property type="entry name" value="MID_MedPIWI"/>
</dbReference>
<evidence type="ECO:0000313" key="11">
    <source>
        <dbReference type="Proteomes" id="UP000246991"/>
    </source>
</evidence>
<dbReference type="Proteomes" id="UP000246991">
    <property type="component" value="Unassembled WGS sequence"/>
</dbReference>
<name>A0A317T1U7_9PEZI</name>
<evidence type="ECO:0000256" key="2">
    <source>
        <dbReference type="ARBA" id="ARBA00009354"/>
    </source>
</evidence>
<evidence type="ECO:0000256" key="8">
    <source>
        <dbReference type="SAM" id="MobiDB-lite"/>
    </source>
</evidence>
<evidence type="ECO:0000256" key="5">
    <source>
        <dbReference type="ARBA" id="ARBA00023015"/>
    </source>
</evidence>
<dbReference type="EMBL" id="PYWC01000001">
    <property type="protein sequence ID" value="PWW80713.1"/>
    <property type="molecule type" value="Genomic_DNA"/>
</dbReference>
<evidence type="ECO:0000256" key="4">
    <source>
        <dbReference type="ARBA" id="ARBA00022491"/>
    </source>
</evidence>
<dbReference type="AlphaFoldDB" id="A0A317T1U7"/>
<dbReference type="Pfam" id="PF18296">
    <property type="entry name" value="MID_MedPIWI"/>
    <property type="match status" value="1"/>
</dbReference>
<dbReference type="InterPro" id="IPR051139">
    <property type="entry name" value="Mediator_complx_sub13"/>
</dbReference>
<comment type="subcellular location">
    <subcellularLocation>
        <location evidence="1">Nucleus</location>
    </subcellularLocation>
</comment>
<feature type="region of interest" description="Disordered" evidence="8">
    <location>
        <begin position="155"/>
        <end position="213"/>
    </location>
</feature>
<evidence type="ECO:0000256" key="7">
    <source>
        <dbReference type="ARBA" id="ARBA00023242"/>
    </source>
</evidence>
<feature type="compositionally biased region" description="Gly residues" evidence="8">
    <location>
        <begin position="244"/>
        <end position="253"/>
    </location>
</feature>
<dbReference type="GO" id="GO:0016592">
    <property type="term" value="C:mediator complex"/>
    <property type="evidence" value="ECO:0007669"/>
    <property type="project" value="TreeGrafter"/>
</dbReference>
<feature type="region of interest" description="Disordered" evidence="8">
    <location>
        <begin position="226"/>
        <end position="257"/>
    </location>
</feature>
<protein>
    <recommendedName>
        <fullName evidence="3">Mediator of RNA polymerase II transcription subunit 13</fullName>
    </recommendedName>
</protein>
<dbReference type="OrthoDB" id="103819at2759"/>
<accession>A0A317T1U7</accession>
<feature type="region of interest" description="Disordered" evidence="8">
    <location>
        <begin position="113"/>
        <end position="140"/>
    </location>
</feature>
<feature type="region of interest" description="Disordered" evidence="8">
    <location>
        <begin position="570"/>
        <end position="595"/>
    </location>
</feature>
<dbReference type="GO" id="GO:0045944">
    <property type="term" value="P:positive regulation of transcription by RNA polymerase II"/>
    <property type="evidence" value="ECO:0007669"/>
    <property type="project" value="TreeGrafter"/>
</dbReference>
<evidence type="ECO:0000313" key="10">
    <source>
        <dbReference type="EMBL" id="PWW80713.1"/>
    </source>
</evidence>
<keyword evidence="6" id="KW-0804">Transcription</keyword>
<evidence type="ECO:0000259" key="9">
    <source>
        <dbReference type="Pfam" id="PF18296"/>
    </source>
</evidence>
<sequence>MGVLVKILWPDALLFLRTSEGDADGLRSGSEGEDCDAFWEKVFDAPEYARFASGRLSRSLAVGLKDKRELGIEWWDIPSAVDWAEEWMEGKEDREKIVMARREEKRVQQEQERIKREAEAEKEQQSKAAEPVLDVKEEGSVKGKLKLLDETKKDGLAAGGNAGVYPTPPDGGQQQQQQQQPPQQQPPQQQLLGPSSISSGSSAPNTTSNTTSTTVATDMELDWIDGVMPDAVPDPARKQSDATGGVGLAGGTGEADLFGGDMDEDMFGEGVTEDDFAFFDNNPGQLEGFGGGGGAGDVDMGLDVDFGGGGTVDLAMESPEVTVKEDILALVNTPGMPIQNMDQSAEESKPAEPSASDKTEPHIQTPPLSPHRAIRLLVPEYASNPTKSSHHLTPPTIISATKTPQKNGGFAPPSGGVSEAKRRMSLYSPITFATKVEMADRKYAPGGRFFLPESIKEKEQKELEKEQNITTIGLKRKRAGSMFMRSMVVEEAAAPEVAEVVLGDEDAVMDDSDGAVGEGEDESEIYSGDETSSESDADDETDEEEEEPGGGAYYTSPVAVAYGGVTASRKRKRAFEDEDQEMEPAPPISDPTNRGVVAGADVEVEVPGEMASLLWEVMVPDPTESNLVGIFSNISLETEAISLAGLGDNEFATVSKMVRDQIVYGTTKPLGDLMGMSGVETTVEDDDEEWCAIRQRRGKDEGVVEDAVKSLFGKTGVARCTLETYVAIADAVIEPPPLLGRAAAMRPIPQPRRGGIASALVKRPEAEVNTAVFKIPPPHIHIHRAESALEILPPALHFWETFGFGPCSGAKNVIAFCLHPDSRSMEEAADAFLERVSGAYESGRYGVHVRAKLDGVVENGGYGVKGRDIKAIIEAMEGFGSVLANVADEGCNIVVYVVNPFEHPSTLVDICVGFSRMKKVYESRLGGIKGNNLVLQVVRAGFLARKMGAVGTGQAEWARLAAEVYNRCAPSDGVSSLEEV</sequence>
<evidence type="ECO:0000256" key="1">
    <source>
        <dbReference type="ARBA" id="ARBA00004123"/>
    </source>
</evidence>
<feature type="compositionally biased region" description="Acidic residues" evidence="8">
    <location>
        <begin position="502"/>
        <end position="524"/>
    </location>
</feature>